<dbReference type="Gene3D" id="2.40.170.20">
    <property type="entry name" value="TonB-dependent receptor, beta-barrel domain"/>
    <property type="match status" value="1"/>
</dbReference>
<feature type="domain" description="TonB-dependent receptor-like beta-barrel" evidence="12">
    <location>
        <begin position="360"/>
        <end position="746"/>
    </location>
</feature>
<evidence type="ECO:0000256" key="4">
    <source>
        <dbReference type="ARBA" id="ARBA00022692"/>
    </source>
</evidence>
<evidence type="ECO:0000313" key="15">
    <source>
        <dbReference type="Proteomes" id="UP000245999"/>
    </source>
</evidence>
<evidence type="ECO:0000256" key="10">
    <source>
        <dbReference type="SAM" id="MobiDB-lite"/>
    </source>
</evidence>
<evidence type="ECO:0000256" key="5">
    <source>
        <dbReference type="ARBA" id="ARBA00023077"/>
    </source>
</evidence>
<evidence type="ECO:0000256" key="3">
    <source>
        <dbReference type="ARBA" id="ARBA00022452"/>
    </source>
</evidence>
<dbReference type="SUPFAM" id="SSF56935">
    <property type="entry name" value="Porins"/>
    <property type="match status" value="1"/>
</dbReference>
<dbReference type="KEGG" id="hnv:DDQ68_17210"/>
<feature type="domain" description="TonB-dependent receptor plug" evidence="13">
    <location>
        <begin position="57"/>
        <end position="194"/>
    </location>
</feature>
<evidence type="ECO:0000256" key="8">
    <source>
        <dbReference type="PROSITE-ProRule" id="PRU01360"/>
    </source>
</evidence>
<proteinExistence type="inferred from homology"/>
<gene>
    <name evidence="14" type="ORF">DDQ68_17210</name>
</gene>
<feature type="region of interest" description="Disordered" evidence="10">
    <location>
        <begin position="700"/>
        <end position="725"/>
    </location>
</feature>
<dbReference type="GO" id="GO:0009279">
    <property type="term" value="C:cell outer membrane"/>
    <property type="evidence" value="ECO:0007669"/>
    <property type="project" value="UniProtKB-SubCell"/>
</dbReference>
<dbReference type="Pfam" id="PF00593">
    <property type="entry name" value="TonB_dep_Rec_b-barrel"/>
    <property type="match status" value="1"/>
</dbReference>
<protein>
    <submittedName>
        <fullName evidence="14">Uncharacterized protein</fullName>
    </submittedName>
</protein>
<sequence length="930" mass="100448">MANYYLGIFLLTAALPAVAQPVTHAAPADTLPATHFFRIDLPDSLSPSPTLSGTFRVQNQEQPARPFLTVQDQLRTVAGVQVTPYDGSPGSGRAVRIRGASLALGQAQPLYVIDGLPALNDELTVGQAPGVSAPLAPFESSSGSSSSAATIAEQHAEAGANPLQLLPPESIESVEVLAGPAAVARYGPLGANGVISIRTRRGQGGRPLRVRYAAYAGVQQMRQRYDLLPASEYAALVNEAALRYNSPAPYLSTNLGTGTDWQSETYRVAGLQQHQVSLDGGRANTTYLLSADYRQQSGVLRGTDLTRLGLRLALDQRVGHQLRLHGTAAMGQTDQRLPYTQGTRGSTFAALLAPPTQSVRTDQGGYSGYGSFTGQYGIPYNFANPLAINDYTYRSPRTRRLLAQLAADYEPLPHLTVQAAANFQRTLLDAESSAPPFYTNQGPATSQVYATQIYHTSQWAAQLAVRYQRQLGARHEVGAEVDYQYQAADLVSRTDYYFSNQPTPGPGANYSTGFYQLGPGETRLHRPWASLHYTFDSTLTVQAGLSYGHYRGSDATEYYPNAQLSWQARPGRAGLRLWLGAARTGVPQLGYGQFGPAQILGGSYPNYRYQLPLHNDQAEAGVHFGPRSGHFTGQFVAYQRTSYHALISNAVAIPDYANGGPVTVFDEATIRNRGLELTLTAHWRRGRLQGATSLAASYNHNRLREDSPTNTSNTPPSLGPVYDNQPTGAFYGFQQDGLNADGTLRFRTQSSGGYAFLTQTVIGSGIPAQLVSLSQQLRRGPLALDAQMDGMFGYQVLNYQRDFLDTPTGYSNNATTVRDRWTPTHQDTSIPGAGYAGNFNATNGPAVTDRLLENGSNVRLSSLTLTYRLRQTATQDLSLWIGGQNLLVLTGYRGYDPNVSSGGPAPALAGRDYGAVPVPRTWLLGVRASI</sequence>
<dbReference type="InterPro" id="IPR012910">
    <property type="entry name" value="Plug_dom"/>
</dbReference>
<keyword evidence="7 8" id="KW-0998">Cell outer membrane</keyword>
<name>A0A2Z3H011_9BACT</name>
<reference evidence="15" key="1">
    <citation type="submission" date="2018-04" db="EMBL/GenBank/DDBJ databases">
        <title>Complete genome of Antarctic heterotrophic bacterium Hymenobacter nivis.</title>
        <authorList>
            <person name="Terashima M."/>
        </authorList>
    </citation>
    <scope>NUCLEOTIDE SEQUENCE [LARGE SCALE GENOMIC DNA]</scope>
    <source>
        <strain evidence="15">NBRC 111535</strain>
    </source>
</reference>
<evidence type="ECO:0000313" key="14">
    <source>
        <dbReference type="EMBL" id="AWM34370.1"/>
    </source>
</evidence>
<evidence type="ECO:0000259" key="13">
    <source>
        <dbReference type="Pfam" id="PF07715"/>
    </source>
</evidence>
<accession>A0A2Z3H011</accession>
<keyword evidence="11" id="KW-0732">Signal</keyword>
<keyword evidence="6 8" id="KW-0472">Membrane</keyword>
<dbReference type="InterPro" id="IPR000531">
    <property type="entry name" value="Beta-barrel_TonB"/>
</dbReference>
<evidence type="ECO:0000256" key="6">
    <source>
        <dbReference type="ARBA" id="ARBA00023136"/>
    </source>
</evidence>
<keyword evidence="3 8" id="KW-1134">Transmembrane beta strand</keyword>
<feature type="signal peptide" evidence="11">
    <location>
        <begin position="1"/>
        <end position="19"/>
    </location>
</feature>
<dbReference type="InterPro" id="IPR039426">
    <property type="entry name" value="TonB-dep_rcpt-like"/>
</dbReference>
<dbReference type="InterPro" id="IPR037066">
    <property type="entry name" value="Plug_dom_sf"/>
</dbReference>
<dbReference type="Pfam" id="PF07715">
    <property type="entry name" value="Plug"/>
    <property type="match status" value="1"/>
</dbReference>
<keyword evidence="5 9" id="KW-0798">TonB box</keyword>
<evidence type="ECO:0000256" key="1">
    <source>
        <dbReference type="ARBA" id="ARBA00004571"/>
    </source>
</evidence>
<keyword evidence="15" id="KW-1185">Reference proteome</keyword>
<dbReference type="RefSeq" id="WP_109657409.1">
    <property type="nucleotide sequence ID" value="NZ_CP029145.1"/>
</dbReference>
<feature type="chain" id="PRO_5016362425" evidence="11">
    <location>
        <begin position="20"/>
        <end position="930"/>
    </location>
</feature>
<evidence type="ECO:0000256" key="11">
    <source>
        <dbReference type="SAM" id="SignalP"/>
    </source>
</evidence>
<organism evidence="14 15">
    <name type="scientific">Hymenobacter nivis</name>
    <dbReference type="NCBI Taxonomy" id="1850093"/>
    <lineage>
        <taxon>Bacteria</taxon>
        <taxon>Pseudomonadati</taxon>
        <taxon>Bacteroidota</taxon>
        <taxon>Cytophagia</taxon>
        <taxon>Cytophagales</taxon>
        <taxon>Hymenobacteraceae</taxon>
        <taxon>Hymenobacter</taxon>
    </lineage>
</organism>
<evidence type="ECO:0000256" key="9">
    <source>
        <dbReference type="RuleBase" id="RU003357"/>
    </source>
</evidence>
<dbReference type="Gene3D" id="2.170.130.10">
    <property type="entry name" value="TonB-dependent receptor, plug domain"/>
    <property type="match status" value="1"/>
</dbReference>
<dbReference type="InterPro" id="IPR036942">
    <property type="entry name" value="Beta-barrel_TonB_sf"/>
</dbReference>
<evidence type="ECO:0000256" key="7">
    <source>
        <dbReference type="ARBA" id="ARBA00023237"/>
    </source>
</evidence>
<evidence type="ECO:0000256" key="2">
    <source>
        <dbReference type="ARBA" id="ARBA00022448"/>
    </source>
</evidence>
<dbReference type="AlphaFoldDB" id="A0A2Z3H011"/>
<evidence type="ECO:0000259" key="12">
    <source>
        <dbReference type="Pfam" id="PF00593"/>
    </source>
</evidence>
<comment type="subcellular location">
    <subcellularLocation>
        <location evidence="1 8">Cell outer membrane</location>
        <topology evidence="1 8">Multi-pass membrane protein</topology>
    </subcellularLocation>
</comment>
<dbReference type="PROSITE" id="PS52016">
    <property type="entry name" value="TONB_DEPENDENT_REC_3"/>
    <property type="match status" value="1"/>
</dbReference>
<dbReference type="OrthoDB" id="9768177at2"/>
<dbReference type="EMBL" id="CP029145">
    <property type="protein sequence ID" value="AWM34370.1"/>
    <property type="molecule type" value="Genomic_DNA"/>
</dbReference>
<keyword evidence="2 8" id="KW-0813">Transport</keyword>
<dbReference type="Proteomes" id="UP000245999">
    <property type="component" value="Chromosome"/>
</dbReference>
<keyword evidence="4 8" id="KW-0812">Transmembrane</keyword>
<comment type="similarity">
    <text evidence="8 9">Belongs to the TonB-dependent receptor family.</text>
</comment>